<keyword evidence="4 6" id="KW-0472">Membrane</keyword>
<feature type="transmembrane region" description="Helical" evidence="6">
    <location>
        <begin position="632"/>
        <end position="653"/>
    </location>
</feature>
<feature type="transmembrane region" description="Helical" evidence="6">
    <location>
        <begin position="294"/>
        <end position="318"/>
    </location>
</feature>
<feature type="transmembrane region" description="Helical" evidence="6">
    <location>
        <begin position="119"/>
        <end position="143"/>
    </location>
</feature>
<dbReference type="Proteomes" id="UP000284375">
    <property type="component" value="Unassembled WGS sequence"/>
</dbReference>
<feature type="compositionally biased region" description="Polar residues" evidence="5">
    <location>
        <begin position="7"/>
        <end position="20"/>
    </location>
</feature>
<feature type="domain" description="CWH43-like N-terminal" evidence="7">
    <location>
        <begin position="491"/>
        <end position="592"/>
    </location>
</feature>
<feature type="compositionally biased region" description="Basic and acidic residues" evidence="5">
    <location>
        <begin position="28"/>
        <end position="42"/>
    </location>
</feature>
<organism evidence="8 9">
    <name type="scientific">Cytospora chrysosperma</name>
    <name type="common">Cytospora canker fungus</name>
    <name type="synonym">Sphaeria chrysosperma</name>
    <dbReference type="NCBI Taxonomy" id="252740"/>
    <lineage>
        <taxon>Eukaryota</taxon>
        <taxon>Fungi</taxon>
        <taxon>Dikarya</taxon>
        <taxon>Ascomycota</taxon>
        <taxon>Pezizomycotina</taxon>
        <taxon>Sordariomycetes</taxon>
        <taxon>Sordariomycetidae</taxon>
        <taxon>Diaporthales</taxon>
        <taxon>Cytosporaceae</taxon>
        <taxon>Cytospora</taxon>
    </lineage>
</organism>
<dbReference type="Pfam" id="PF10277">
    <property type="entry name" value="Frag1"/>
    <property type="match status" value="2"/>
</dbReference>
<comment type="caution">
    <text evidence="8">The sequence shown here is derived from an EMBL/GenBank/DDBJ whole genome shotgun (WGS) entry which is preliminary data.</text>
</comment>
<gene>
    <name evidence="8" type="ORF">VSDG_09183</name>
</gene>
<keyword evidence="2 6" id="KW-0812">Transmembrane</keyword>
<dbReference type="InterPro" id="IPR036259">
    <property type="entry name" value="MFS_trans_sf"/>
</dbReference>
<dbReference type="PANTHER" id="PTHR23502:SF3">
    <property type="entry name" value="MAJOR FACILITATOR SUPERFAMILY (MFS) PROFILE DOMAIN-CONTAINING PROTEIN-RELATED"/>
    <property type="match status" value="1"/>
</dbReference>
<protein>
    <recommendedName>
        <fullName evidence="7">CWH43-like N-terminal domain-containing protein</fullName>
    </recommendedName>
</protein>
<dbReference type="EMBL" id="LJZO01000072">
    <property type="protein sequence ID" value="ROV88015.1"/>
    <property type="molecule type" value="Genomic_DNA"/>
</dbReference>
<dbReference type="AlphaFoldDB" id="A0A423VAR9"/>
<dbReference type="SUPFAM" id="SSF103473">
    <property type="entry name" value="MFS general substrate transporter"/>
    <property type="match status" value="1"/>
</dbReference>
<reference evidence="8 9" key="1">
    <citation type="submission" date="2015-09" db="EMBL/GenBank/DDBJ databases">
        <title>Host preference determinants of Valsa canker pathogens revealed by comparative genomics.</title>
        <authorList>
            <person name="Yin Z."/>
            <person name="Huang L."/>
        </authorList>
    </citation>
    <scope>NUCLEOTIDE SEQUENCE [LARGE SCALE GENOMIC DNA]</scope>
    <source>
        <strain evidence="8 9">YSFL</strain>
    </source>
</reference>
<dbReference type="InterPro" id="IPR011701">
    <property type="entry name" value="MFS"/>
</dbReference>
<sequence>MPWPSIRSPSTGIGTATATSPNPPVQQHVEDPGREDVTRLEDPDNPGVGHRVSKPELKAEVAYDHLGYSYPTWKKWFILSVMFIIQISINLNASLYANAVDSISEKYHVSKQGARVPQLTFLCAYAVGCGLSTAGGSVTLGVLADMWEPDDQEYAIAFLVLSSVGGSVVGAIVGGFVEERQPSRWIFWTQLIAGGAVQIIHFLCVPETRSTIILDKLAKKRRKNGENLWGLNEVKERRMSLREILIVWSRPFYMLITEPIVAWLSAVSGFSDNLIFIFLQGFQPVYKQWGFGTISISLAFLPLLIGYIIAYFSFLPSIHMFRQRRRKHGSESVSPEARLWWLRYIILLEPIGLIGFAWTSLGPARGVPWIAPMIFSCLVGVANYAIYQSSIDYTVAAYGVYAASATGGNDFARDFLSGIAALYSSPMYSNIGERYSLEWASTILAVIALLVTVPVFYFYKNGERLRRKSKFAARIERERLKAKKNRSRQDIVSAYPKQQFLYISDIGASSWGQPIFIATSAVMVVLFDIVFISERWLRHSGRLAPNYSKAEKIASIVSIVFSILGAAGLILLTIFDTRDYPKVHEAMLGVFMQHRIVIASFCLKLLFILIELGLAIAFGITEYRGDYNKSAIIEWILSLIFIFYVWSYILDFMPATRLWHRGKHGRYPPVKRGSEDMEMEADSYGNQVGGPVYL</sequence>
<dbReference type="Pfam" id="PF07690">
    <property type="entry name" value="MFS_1"/>
    <property type="match status" value="1"/>
</dbReference>
<evidence type="ECO:0000259" key="7">
    <source>
        <dbReference type="Pfam" id="PF10277"/>
    </source>
</evidence>
<feature type="transmembrane region" description="Helical" evidence="6">
    <location>
        <begin position="553"/>
        <end position="575"/>
    </location>
</feature>
<dbReference type="STRING" id="252740.A0A423VAR9"/>
<proteinExistence type="predicted"/>
<feature type="region of interest" description="Disordered" evidence="5">
    <location>
        <begin position="1"/>
        <end position="53"/>
    </location>
</feature>
<feature type="transmembrane region" description="Helical" evidence="6">
    <location>
        <begin position="76"/>
        <end position="98"/>
    </location>
</feature>
<accession>A0A423VAR9</accession>
<evidence type="ECO:0000256" key="5">
    <source>
        <dbReference type="SAM" id="MobiDB-lite"/>
    </source>
</evidence>
<comment type="subcellular location">
    <subcellularLocation>
        <location evidence="1">Membrane</location>
        <topology evidence="1">Multi-pass membrane protein</topology>
    </subcellularLocation>
</comment>
<feature type="transmembrane region" description="Helical" evidence="6">
    <location>
        <begin position="596"/>
        <end position="620"/>
    </location>
</feature>
<name>A0A423VAR9_CYTCH</name>
<dbReference type="Gene3D" id="1.20.1250.20">
    <property type="entry name" value="MFS general substrate transporter like domains"/>
    <property type="match status" value="1"/>
</dbReference>
<evidence type="ECO:0000256" key="3">
    <source>
        <dbReference type="ARBA" id="ARBA00022989"/>
    </source>
</evidence>
<evidence type="ECO:0000313" key="8">
    <source>
        <dbReference type="EMBL" id="ROV88015.1"/>
    </source>
</evidence>
<feature type="transmembrane region" description="Helical" evidence="6">
    <location>
        <begin position="515"/>
        <end position="533"/>
    </location>
</feature>
<feature type="transmembrane region" description="Helical" evidence="6">
    <location>
        <begin position="260"/>
        <end position="282"/>
    </location>
</feature>
<feature type="transmembrane region" description="Helical" evidence="6">
    <location>
        <begin position="367"/>
        <end position="386"/>
    </location>
</feature>
<feature type="domain" description="CWH43-like N-terminal" evidence="7">
    <location>
        <begin position="599"/>
        <end position="654"/>
    </location>
</feature>
<evidence type="ECO:0000256" key="4">
    <source>
        <dbReference type="ARBA" id="ARBA00023136"/>
    </source>
</evidence>
<evidence type="ECO:0000256" key="1">
    <source>
        <dbReference type="ARBA" id="ARBA00004141"/>
    </source>
</evidence>
<dbReference type="OrthoDB" id="5376138at2759"/>
<dbReference type="GO" id="GO:0005886">
    <property type="term" value="C:plasma membrane"/>
    <property type="evidence" value="ECO:0007669"/>
    <property type="project" value="TreeGrafter"/>
</dbReference>
<evidence type="ECO:0000313" key="9">
    <source>
        <dbReference type="Proteomes" id="UP000284375"/>
    </source>
</evidence>
<evidence type="ECO:0000256" key="6">
    <source>
        <dbReference type="SAM" id="Phobius"/>
    </source>
</evidence>
<keyword evidence="9" id="KW-1185">Reference proteome</keyword>
<dbReference type="InterPro" id="IPR019402">
    <property type="entry name" value="CWH43_N"/>
</dbReference>
<feature type="transmembrane region" description="Helical" evidence="6">
    <location>
        <begin position="339"/>
        <end position="361"/>
    </location>
</feature>
<feature type="transmembrane region" description="Helical" evidence="6">
    <location>
        <begin position="439"/>
        <end position="459"/>
    </location>
</feature>
<evidence type="ECO:0000256" key="2">
    <source>
        <dbReference type="ARBA" id="ARBA00022692"/>
    </source>
</evidence>
<feature type="transmembrane region" description="Helical" evidence="6">
    <location>
        <begin position="155"/>
        <end position="177"/>
    </location>
</feature>
<keyword evidence="3 6" id="KW-1133">Transmembrane helix</keyword>
<dbReference type="GO" id="GO:0022857">
    <property type="term" value="F:transmembrane transporter activity"/>
    <property type="evidence" value="ECO:0007669"/>
    <property type="project" value="InterPro"/>
</dbReference>
<dbReference type="PANTHER" id="PTHR23502">
    <property type="entry name" value="MAJOR FACILITATOR SUPERFAMILY"/>
    <property type="match status" value="1"/>
</dbReference>